<sequence length="87" mass="10111">PAIHVIMDEKLRKEFIQGYQGDVQFKTISKETKESPDSRSQGGKFMQGEDKLLYFVNTDFQPRLCVPNKLRQHILEEAYESPLETAH</sequence>
<keyword evidence="2" id="KW-1185">Reference proteome</keyword>
<feature type="non-terminal residue" evidence="1">
    <location>
        <position position="1"/>
    </location>
</feature>
<dbReference type="AlphaFoldDB" id="A0A2H3B085"/>
<organism evidence="1 2">
    <name type="scientific">Armillaria solidipes</name>
    <dbReference type="NCBI Taxonomy" id="1076256"/>
    <lineage>
        <taxon>Eukaryota</taxon>
        <taxon>Fungi</taxon>
        <taxon>Dikarya</taxon>
        <taxon>Basidiomycota</taxon>
        <taxon>Agaricomycotina</taxon>
        <taxon>Agaricomycetes</taxon>
        <taxon>Agaricomycetidae</taxon>
        <taxon>Agaricales</taxon>
        <taxon>Marasmiineae</taxon>
        <taxon>Physalacriaceae</taxon>
        <taxon>Armillaria</taxon>
    </lineage>
</organism>
<dbReference type="STRING" id="1076256.A0A2H3B085"/>
<gene>
    <name evidence="1" type="ORF">ARMSODRAFT_856649</name>
</gene>
<protein>
    <submittedName>
        <fullName evidence="1">Uncharacterized protein</fullName>
    </submittedName>
</protein>
<dbReference type="Proteomes" id="UP000218334">
    <property type="component" value="Unassembled WGS sequence"/>
</dbReference>
<reference evidence="2" key="1">
    <citation type="journal article" date="2017" name="Nat. Ecol. Evol.">
        <title>Genome expansion and lineage-specific genetic innovations in the forest pathogenic fungi Armillaria.</title>
        <authorList>
            <person name="Sipos G."/>
            <person name="Prasanna A.N."/>
            <person name="Walter M.C."/>
            <person name="O'Connor E."/>
            <person name="Balint B."/>
            <person name="Krizsan K."/>
            <person name="Kiss B."/>
            <person name="Hess J."/>
            <person name="Varga T."/>
            <person name="Slot J."/>
            <person name="Riley R."/>
            <person name="Boka B."/>
            <person name="Rigling D."/>
            <person name="Barry K."/>
            <person name="Lee J."/>
            <person name="Mihaltcheva S."/>
            <person name="LaButti K."/>
            <person name="Lipzen A."/>
            <person name="Waldron R."/>
            <person name="Moloney N.M."/>
            <person name="Sperisen C."/>
            <person name="Kredics L."/>
            <person name="Vagvoelgyi C."/>
            <person name="Patrignani A."/>
            <person name="Fitzpatrick D."/>
            <person name="Nagy I."/>
            <person name="Doyle S."/>
            <person name="Anderson J.B."/>
            <person name="Grigoriev I.V."/>
            <person name="Gueldener U."/>
            <person name="Muensterkoetter M."/>
            <person name="Nagy L.G."/>
        </authorList>
    </citation>
    <scope>NUCLEOTIDE SEQUENCE [LARGE SCALE GENOMIC DNA]</scope>
    <source>
        <strain evidence="2">28-4</strain>
    </source>
</reference>
<proteinExistence type="predicted"/>
<evidence type="ECO:0000313" key="1">
    <source>
        <dbReference type="EMBL" id="PBK64295.1"/>
    </source>
</evidence>
<feature type="non-terminal residue" evidence="1">
    <location>
        <position position="87"/>
    </location>
</feature>
<dbReference type="EMBL" id="KZ293452">
    <property type="protein sequence ID" value="PBK64295.1"/>
    <property type="molecule type" value="Genomic_DNA"/>
</dbReference>
<evidence type="ECO:0000313" key="2">
    <source>
        <dbReference type="Proteomes" id="UP000218334"/>
    </source>
</evidence>
<accession>A0A2H3B085</accession>
<name>A0A2H3B085_9AGAR</name>